<dbReference type="PANTHER" id="PTHR47294:SF4">
    <property type="entry name" value="HEAVY METAL-ASSOCIATED ISOPRENYLATED PLANT PROTEIN 26-LIKE ISOFORM X1"/>
    <property type="match status" value="1"/>
</dbReference>
<dbReference type="PANTHER" id="PTHR47294">
    <property type="entry name" value="OS08G0431150 PROTEIN"/>
    <property type="match status" value="1"/>
</dbReference>
<comment type="caution">
    <text evidence="1">The sequence shown here is derived from an EMBL/GenBank/DDBJ whole genome shotgun (WGS) entry which is preliminary data.</text>
</comment>
<organism evidence="1 2">
    <name type="scientific">Rubroshorea leprosula</name>
    <dbReference type="NCBI Taxonomy" id="152421"/>
    <lineage>
        <taxon>Eukaryota</taxon>
        <taxon>Viridiplantae</taxon>
        <taxon>Streptophyta</taxon>
        <taxon>Embryophyta</taxon>
        <taxon>Tracheophyta</taxon>
        <taxon>Spermatophyta</taxon>
        <taxon>Magnoliopsida</taxon>
        <taxon>eudicotyledons</taxon>
        <taxon>Gunneridae</taxon>
        <taxon>Pentapetalae</taxon>
        <taxon>rosids</taxon>
        <taxon>malvids</taxon>
        <taxon>Malvales</taxon>
        <taxon>Dipterocarpaceae</taxon>
        <taxon>Rubroshorea</taxon>
    </lineage>
</organism>
<proteinExistence type="predicted"/>
<accession>A0AAV5M2L5</accession>
<sequence length="85" mass="10057">MFCCMVMRLNIDCNGCCRKLRKILLNMKEVETYMIEKQQCRLSVCGRFKPSDFAIKIQKWMNRRVEILEIHDFGVSSNGEMESTK</sequence>
<dbReference type="GO" id="GO:0046872">
    <property type="term" value="F:metal ion binding"/>
    <property type="evidence" value="ECO:0007669"/>
    <property type="project" value="InterPro"/>
</dbReference>
<dbReference type="SUPFAM" id="SSF55008">
    <property type="entry name" value="HMA, heavy metal-associated domain"/>
    <property type="match status" value="1"/>
</dbReference>
<keyword evidence="2" id="KW-1185">Reference proteome</keyword>
<evidence type="ECO:0000313" key="1">
    <source>
        <dbReference type="EMBL" id="GKV43951.1"/>
    </source>
</evidence>
<dbReference type="AlphaFoldDB" id="A0AAV5M2L5"/>
<name>A0AAV5M2L5_9ROSI</name>
<reference evidence="1 2" key="1">
    <citation type="journal article" date="2021" name="Commun. Biol.">
        <title>The genome of Shorea leprosula (Dipterocarpaceae) highlights the ecological relevance of drought in aseasonal tropical rainforests.</title>
        <authorList>
            <person name="Ng K.K.S."/>
            <person name="Kobayashi M.J."/>
            <person name="Fawcett J.A."/>
            <person name="Hatakeyama M."/>
            <person name="Paape T."/>
            <person name="Ng C.H."/>
            <person name="Ang C.C."/>
            <person name="Tnah L.H."/>
            <person name="Lee C.T."/>
            <person name="Nishiyama T."/>
            <person name="Sese J."/>
            <person name="O'Brien M.J."/>
            <person name="Copetti D."/>
            <person name="Mohd Noor M.I."/>
            <person name="Ong R.C."/>
            <person name="Putra M."/>
            <person name="Sireger I.Z."/>
            <person name="Indrioko S."/>
            <person name="Kosugi Y."/>
            <person name="Izuno A."/>
            <person name="Isagi Y."/>
            <person name="Lee S.L."/>
            <person name="Shimizu K.K."/>
        </authorList>
    </citation>
    <scope>NUCLEOTIDE SEQUENCE [LARGE SCALE GENOMIC DNA]</scope>
    <source>
        <strain evidence="1">214</strain>
    </source>
</reference>
<dbReference type="Proteomes" id="UP001054252">
    <property type="component" value="Unassembled WGS sequence"/>
</dbReference>
<dbReference type="Gene3D" id="3.30.70.100">
    <property type="match status" value="1"/>
</dbReference>
<gene>
    <name evidence="1" type="ORF">SLEP1_g51184</name>
</gene>
<evidence type="ECO:0000313" key="2">
    <source>
        <dbReference type="Proteomes" id="UP001054252"/>
    </source>
</evidence>
<dbReference type="EMBL" id="BPVZ01000174">
    <property type="protein sequence ID" value="GKV43951.1"/>
    <property type="molecule type" value="Genomic_DNA"/>
</dbReference>
<protein>
    <recommendedName>
        <fullName evidence="3">HMA domain-containing protein</fullName>
    </recommendedName>
</protein>
<evidence type="ECO:0008006" key="3">
    <source>
        <dbReference type="Google" id="ProtNLM"/>
    </source>
</evidence>
<dbReference type="InterPro" id="IPR036163">
    <property type="entry name" value="HMA_dom_sf"/>
</dbReference>